<reference evidence="2" key="1">
    <citation type="submission" date="2021-02" db="EMBL/GenBank/DDBJ databases">
        <authorList>
            <person name="Dougan E. K."/>
            <person name="Rhodes N."/>
            <person name="Thang M."/>
            <person name="Chan C."/>
        </authorList>
    </citation>
    <scope>NUCLEOTIDE SEQUENCE</scope>
</reference>
<dbReference type="AlphaFoldDB" id="A0A813CZG5"/>
<name>A0A813CZG5_POLGL</name>
<keyword evidence="4" id="KW-1185">Reference proteome</keyword>
<feature type="region of interest" description="Disordered" evidence="1">
    <location>
        <begin position="202"/>
        <end position="233"/>
    </location>
</feature>
<evidence type="ECO:0000256" key="1">
    <source>
        <dbReference type="SAM" id="MobiDB-lite"/>
    </source>
</evidence>
<dbReference type="EMBL" id="CAJNNV010000009">
    <property type="protein sequence ID" value="CAE8581018.1"/>
    <property type="molecule type" value="Genomic_DNA"/>
</dbReference>
<sequence>MMTTPLAAASLPLGSQPVESGHGSSCHPCPRYDGGALTLGERYHTLSLTCRRRQRRRRCAYAAGIRAGLRICYGPPGLTHDLDLHLEACDPNTLGDTSDSDNLNAPSAFSELDEINKNSGSAPEGYQRDPETQRAIDLIVIKTYKTAMPPVCASVYALITKLGHCSSSTTVTAPIWKVSPPIPTDHKSMRFLTAKCKKTKGRKDLPPLTTDSKSVSDCFGKERPRATKTAHHA</sequence>
<evidence type="ECO:0000313" key="2">
    <source>
        <dbReference type="EMBL" id="CAE8581018.1"/>
    </source>
</evidence>
<evidence type="ECO:0000313" key="4">
    <source>
        <dbReference type="Proteomes" id="UP000654075"/>
    </source>
</evidence>
<organism evidence="2 4">
    <name type="scientific">Polarella glacialis</name>
    <name type="common">Dinoflagellate</name>
    <dbReference type="NCBI Taxonomy" id="89957"/>
    <lineage>
        <taxon>Eukaryota</taxon>
        <taxon>Sar</taxon>
        <taxon>Alveolata</taxon>
        <taxon>Dinophyceae</taxon>
        <taxon>Suessiales</taxon>
        <taxon>Suessiaceae</taxon>
        <taxon>Polarella</taxon>
    </lineage>
</organism>
<gene>
    <name evidence="2" type="ORF">PGLA1383_LOCUS50</name>
    <name evidence="3" type="ORF">PGLA1383_LOCUS8686</name>
</gene>
<evidence type="ECO:0000313" key="3">
    <source>
        <dbReference type="EMBL" id="CAE8589956.1"/>
    </source>
</evidence>
<dbReference type="EMBL" id="CAJNNV010003992">
    <property type="protein sequence ID" value="CAE8589956.1"/>
    <property type="molecule type" value="Genomic_DNA"/>
</dbReference>
<accession>A0A813CZG5</accession>
<proteinExistence type="predicted"/>
<feature type="region of interest" description="Disordered" evidence="1">
    <location>
        <begin position="1"/>
        <end position="25"/>
    </location>
</feature>
<protein>
    <submittedName>
        <fullName evidence="2">Uncharacterized protein</fullName>
    </submittedName>
</protein>
<comment type="caution">
    <text evidence="2">The sequence shown here is derived from an EMBL/GenBank/DDBJ whole genome shotgun (WGS) entry which is preliminary data.</text>
</comment>
<dbReference type="Proteomes" id="UP000654075">
    <property type="component" value="Unassembled WGS sequence"/>
</dbReference>